<evidence type="ECO:0000256" key="3">
    <source>
        <dbReference type="ARBA" id="ARBA00023145"/>
    </source>
</evidence>
<evidence type="ECO:0000256" key="2">
    <source>
        <dbReference type="ARBA" id="ARBA00022801"/>
    </source>
</evidence>
<evidence type="ECO:0000313" key="5">
    <source>
        <dbReference type="EMBL" id="GAA3391390.1"/>
    </source>
</evidence>
<dbReference type="Gene3D" id="2.30.120.10">
    <property type="match status" value="1"/>
</dbReference>
<name>A0ABP6T3D7_9ACTN</name>
<accession>A0ABP6T3D7</accession>
<dbReference type="InterPro" id="IPR043147">
    <property type="entry name" value="Penicillin_amidase_A-knob"/>
</dbReference>
<dbReference type="InterPro" id="IPR043146">
    <property type="entry name" value="Penicillin_amidase_N_B-knob"/>
</dbReference>
<dbReference type="SUPFAM" id="SSF56235">
    <property type="entry name" value="N-terminal nucleophile aminohydrolases (Ntn hydrolases)"/>
    <property type="match status" value="1"/>
</dbReference>
<dbReference type="Gene3D" id="1.10.439.10">
    <property type="entry name" value="Penicillin Amidohydrolase, domain 1"/>
    <property type="match status" value="1"/>
</dbReference>
<dbReference type="EMBL" id="BAAAYN010000031">
    <property type="protein sequence ID" value="GAA3391390.1"/>
    <property type="molecule type" value="Genomic_DNA"/>
</dbReference>
<dbReference type="CDD" id="cd03747">
    <property type="entry name" value="Ntn_PGA_like"/>
    <property type="match status" value="1"/>
</dbReference>
<dbReference type="InterPro" id="IPR023343">
    <property type="entry name" value="Penicillin_amidase_dom1"/>
</dbReference>
<reference evidence="6" key="1">
    <citation type="journal article" date="2019" name="Int. J. Syst. Evol. Microbiol.">
        <title>The Global Catalogue of Microorganisms (GCM) 10K type strain sequencing project: providing services to taxonomists for standard genome sequencing and annotation.</title>
        <authorList>
            <consortium name="The Broad Institute Genomics Platform"/>
            <consortium name="The Broad Institute Genome Sequencing Center for Infectious Disease"/>
            <person name="Wu L."/>
            <person name="Ma J."/>
        </authorList>
    </citation>
    <scope>NUCLEOTIDE SEQUENCE [LARGE SCALE GENOMIC DNA]</scope>
    <source>
        <strain evidence="6">JCM 9458</strain>
    </source>
</reference>
<evidence type="ECO:0000256" key="1">
    <source>
        <dbReference type="ARBA" id="ARBA00006586"/>
    </source>
</evidence>
<feature type="region of interest" description="Disordered" evidence="4">
    <location>
        <begin position="245"/>
        <end position="274"/>
    </location>
</feature>
<keyword evidence="2" id="KW-0378">Hydrolase</keyword>
<comment type="caution">
    <text evidence="5">The sequence shown here is derived from an EMBL/GenBank/DDBJ whole genome shotgun (WGS) entry which is preliminary data.</text>
</comment>
<dbReference type="RefSeq" id="WP_345730553.1">
    <property type="nucleotide sequence ID" value="NZ_BAAAYN010000031.1"/>
</dbReference>
<keyword evidence="6" id="KW-1185">Reference proteome</keyword>
<dbReference type="PROSITE" id="PS51257">
    <property type="entry name" value="PROKAR_LIPOPROTEIN"/>
    <property type="match status" value="1"/>
</dbReference>
<dbReference type="Gene3D" id="1.10.1400.10">
    <property type="match status" value="1"/>
</dbReference>
<dbReference type="Pfam" id="PF01804">
    <property type="entry name" value="Penicil_amidase"/>
    <property type="match status" value="1"/>
</dbReference>
<evidence type="ECO:0000256" key="4">
    <source>
        <dbReference type="SAM" id="MobiDB-lite"/>
    </source>
</evidence>
<dbReference type="PIRSF" id="PIRSF001227">
    <property type="entry name" value="Pen_acylase"/>
    <property type="match status" value="1"/>
</dbReference>
<gene>
    <name evidence="5" type="ORF">GCM10020369_49180</name>
</gene>
<dbReference type="Gene3D" id="3.60.20.10">
    <property type="entry name" value="Glutamine Phosphoribosylpyrophosphate, subunit 1, domain 1"/>
    <property type="match status" value="1"/>
</dbReference>
<proteinExistence type="inferred from homology"/>
<dbReference type="InterPro" id="IPR002692">
    <property type="entry name" value="S45"/>
</dbReference>
<protein>
    <submittedName>
        <fullName evidence="5">Penicillin acylase family protein</fullName>
    </submittedName>
</protein>
<keyword evidence="3" id="KW-0865">Zymogen</keyword>
<dbReference type="Proteomes" id="UP001501676">
    <property type="component" value="Unassembled WGS sequence"/>
</dbReference>
<dbReference type="PANTHER" id="PTHR34218:SF4">
    <property type="entry name" value="ACYL-HOMOSERINE LACTONE ACYLASE QUIP"/>
    <property type="match status" value="1"/>
</dbReference>
<comment type="similarity">
    <text evidence="1">Belongs to the peptidase S45 family.</text>
</comment>
<evidence type="ECO:0000313" key="6">
    <source>
        <dbReference type="Proteomes" id="UP001501676"/>
    </source>
</evidence>
<dbReference type="InterPro" id="IPR014395">
    <property type="entry name" value="Pen/GL7ACA/AHL_acylase"/>
</dbReference>
<dbReference type="InterPro" id="IPR029055">
    <property type="entry name" value="Ntn_hydrolases_N"/>
</dbReference>
<sequence length="884" mass="96249">MNAVRVLRRIGLSLLVVLVVLACVAGTTVYFTIRASLPDYTGTVRVPGLDSSVQVYRDAQGIPQVYADNADDLFRAEGYLHAVDRFWEMDFRRHVTSGRLAELFGPSQVATDRYIRTMGWRRVAEQELPLLSADARRWLQSYADGVNAWIDEHSGSSAGLEYAVLKLQNSGYEIEPWTPVDSLSWLKAMAWDLRSNMGDELERAQLLASGFDWQQINQLFPQYPYAEHPPILPSGAVVDGTFQPGATVRPEGARSTSNPAAARTTGGGGGGPETADQVAVRAALTGMGSRLGTLGTALDRLPELLGTNGDGIGSNSWVVGGGRTTTGKPLLANDPHLGPVMPSIWYQVGLHCTTVSAACPFDVTGFGFSGMPGVVIGHNSKVAWGFTNLGPDVADLFLERVRGDKYERDGEMVPLVRRTERIKVAGGDDVTLTVRSTIHGPLLSEEDADLREIGATPGVDQAGVPTQEARPADPAYAVALSWTALQPGRTADALFALNRAGNFAEFRAAAALFAAPAQNMIYADVEGNIGYQAPGTIPVRGSGDGLYPAPGWNPSYDWTGAVPFAQMPYAYNPPAGYVVTANQAPVREGAGPMLGYDWDYGYRSARIDALLQADFAAGKVDTDDLSAIQLDAWSGLAPELVPALTQVKLAGDVPPRMQRARELLTRWDYHQSESSAAAAYFNAVWRHLLLRTFDELPDDQPPDGGSRWFEVVTGLLRTPDSPWWDERGTGPVERRDDVLRAALRDASDELTERLGDDPSDWRWGDLHTLTIRNQSLGESGIGMVEALFNRGPYPVAGGSSLVNATGWDLAEGYEVTWVPSMRMVVDLADLDRSRWVNLTGESGHAFSDHYTDQVELWRNGGTTAMRWRPETIRREARYAQKLVP</sequence>
<organism evidence="5 6">
    <name type="scientific">Cryptosporangium minutisporangium</name>
    <dbReference type="NCBI Taxonomy" id="113569"/>
    <lineage>
        <taxon>Bacteria</taxon>
        <taxon>Bacillati</taxon>
        <taxon>Actinomycetota</taxon>
        <taxon>Actinomycetes</taxon>
        <taxon>Cryptosporangiales</taxon>
        <taxon>Cryptosporangiaceae</taxon>
        <taxon>Cryptosporangium</taxon>
    </lineage>
</organism>
<dbReference type="PANTHER" id="PTHR34218">
    <property type="entry name" value="PEPTIDASE S45 PENICILLIN AMIDASE"/>
    <property type="match status" value="1"/>
</dbReference>